<dbReference type="STRING" id="456900.A0A151IBQ6"/>
<evidence type="ECO:0008006" key="3">
    <source>
        <dbReference type="Google" id="ProtNLM"/>
    </source>
</evidence>
<organism evidence="1 2">
    <name type="scientific">Cyphomyrmex costatus</name>
    <dbReference type="NCBI Taxonomy" id="456900"/>
    <lineage>
        <taxon>Eukaryota</taxon>
        <taxon>Metazoa</taxon>
        <taxon>Ecdysozoa</taxon>
        <taxon>Arthropoda</taxon>
        <taxon>Hexapoda</taxon>
        <taxon>Insecta</taxon>
        <taxon>Pterygota</taxon>
        <taxon>Neoptera</taxon>
        <taxon>Endopterygota</taxon>
        <taxon>Hymenoptera</taxon>
        <taxon>Apocrita</taxon>
        <taxon>Aculeata</taxon>
        <taxon>Formicoidea</taxon>
        <taxon>Formicidae</taxon>
        <taxon>Myrmicinae</taxon>
        <taxon>Cyphomyrmex</taxon>
    </lineage>
</organism>
<accession>A0A151IBQ6</accession>
<gene>
    <name evidence="1" type="ORF">ALC62_12262</name>
</gene>
<dbReference type="EMBL" id="KQ978086">
    <property type="protein sequence ID" value="KYM97061.1"/>
    <property type="molecule type" value="Genomic_DNA"/>
</dbReference>
<evidence type="ECO:0000313" key="1">
    <source>
        <dbReference type="EMBL" id="KYM97061.1"/>
    </source>
</evidence>
<keyword evidence="2" id="KW-1185">Reference proteome</keyword>
<evidence type="ECO:0000313" key="2">
    <source>
        <dbReference type="Proteomes" id="UP000078542"/>
    </source>
</evidence>
<protein>
    <recommendedName>
        <fullName evidence="3">Peptidase A2 domain-containing protein</fullName>
    </recommendedName>
</protein>
<dbReference type="Proteomes" id="UP000078542">
    <property type="component" value="Unassembled WGS sequence"/>
</dbReference>
<reference evidence="1 2" key="1">
    <citation type="submission" date="2016-03" db="EMBL/GenBank/DDBJ databases">
        <title>Cyphomyrmex costatus WGS genome.</title>
        <authorList>
            <person name="Nygaard S."/>
            <person name="Hu H."/>
            <person name="Boomsma J."/>
            <person name="Zhang G."/>
        </authorList>
    </citation>
    <scope>NUCLEOTIDE SEQUENCE [LARGE SCALE GENOMIC DNA]</scope>
    <source>
        <strain evidence="1">MS0001</strain>
        <tissue evidence="1">Whole body</tissue>
    </source>
</reference>
<proteinExistence type="predicted"/>
<sequence>MGIDFCNFLLFPALNTKDTRHTYISSEILIVEKEFLFCETIAKKLEKDENASFIDKKGGSSIPLKVQEKLLGITDLKLEKAVEICRAKEALKEKFKTMHEEKAIEKIEKKDRRHRPQECPAFGKSCNRCGKLNHFEVACRVKKIQQVEDLEEEEMLAIESVNIVKSEVQEICVSAWFQNVELENKVIKFKLDTGAQVNILPEKIFNSFNSKNTQLEKTNIILEDKQGKNYRL</sequence>
<name>A0A151IBQ6_9HYME</name>
<dbReference type="AlphaFoldDB" id="A0A151IBQ6"/>